<dbReference type="InterPro" id="IPR027791">
    <property type="entry name" value="Galactosyl_T_C"/>
</dbReference>
<proteinExistence type="predicted"/>
<keyword evidence="4" id="KW-1185">Reference proteome</keyword>
<dbReference type="EMBL" id="ANOG01000737">
    <property type="protein sequence ID" value="EMI17899.1"/>
    <property type="molecule type" value="Genomic_DNA"/>
</dbReference>
<dbReference type="OrthoDB" id="9801954at2"/>
<name>M5RVB9_9BACT</name>
<evidence type="ECO:0000313" key="3">
    <source>
        <dbReference type="EMBL" id="EMI17899.1"/>
    </source>
</evidence>
<gene>
    <name evidence="3" type="ORF">RMSM_05185</name>
</gene>
<dbReference type="InterPro" id="IPR029044">
    <property type="entry name" value="Nucleotide-diphossugar_trans"/>
</dbReference>
<organism evidence="3 4">
    <name type="scientific">Rhodopirellula maiorica SM1</name>
    <dbReference type="NCBI Taxonomy" id="1265738"/>
    <lineage>
        <taxon>Bacteria</taxon>
        <taxon>Pseudomonadati</taxon>
        <taxon>Planctomycetota</taxon>
        <taxon>Planctomycetia</taxon>
        <taxon>Pirellulales</taxon>
        <taxon>Pirellulaceae</taxon>
        <taxon>Novipirellula</taxon>
    </lineage>
</organism>
<dbReference type="RefSeq" id="WP_008702548.1">
    <property type="nucleotide sequence ID" value="NZ_ANOG01000737.1"/>
</dbReference>
<dbReference type="Proteomes" id="UP000011991">
    <property type="component" value="Unassembled WGS sequence"/>
</dbReference>
<evidence type="ECO:0000256" key="1">
    <source>
        <dbReference type="ARBA" id="ARBA00022679"/>
    </source>
</evidence>
<feature type="domain" description="Galactosyltransferase C-terminal" evidence="2">
    <location>
        <begin position="251"/>
        <end position="287"/>
    </location>
</feature>
<dbReference type="SUPFAM" id="SSF53448">
    <property type="entry name" value="Nucleotide-diphospho-sugar transferases"/>
    <property type="match status" value="1"/>
</dbReference>
<dbReference type="AlphaFoldDB" id="M5RVB9"/>
<dbReference type="Pfam" id="PF02709">
    <property type="entry name" value="Glyco_transf_7C"/>
    <property type="match status" value="1"/>
</dbReference>
<reference evidence="3 4" key="1">
    <citation type="journal article" date="2013" name="Mar. Genomics">
        <title>Expression of sulfatases in Rhodopirellula baltica and the diversity of sulfatases in the genus Rhodopirellula.</title>
        <authorList>
            <person name="Wegner C.E."/>
            <person name="Richter-Heitmann T."/>
            <person name="Klindworth A."/>
            <person name="Klockow C."/>
            <person name="Richter M."/>
            <person name="Achstetter T."/>
            <person name="Glockner F.O."/>
            <person name="Harder J."/>
        </authorList>
    </citation>
    <scope>NUCLEOTIDE SEQUENCE [LARGE SCALE GENOMIC DNA]</scope>
    <source>
        <strain evidence="3 4">SM1</strain>
    </source>
</reference>
<sequence length="376" mass="43092">MNFLVRLKEFAGVLIKDIRRYRFAICSPILQGNGDPSWVRICNRNEKLVVNPDGPGVLCDWRWSSKLHACGVMPSWGLHLQKRVFADWPIRFSDHHVNATSPQVSFLITHSGDDRIQQLCQVIRSIFAQVDVTVECIVVDFSEEPIAERLPLGVKYRHVATSHLKPGWYKSWGFNIAARMAKGDVLVFHDGDICAPDRYAQQLVAHMIAGPYEAASIQRFLFYLSKTATETSYTSGQLNTKPPETVLQNWKGGTIAARKDSFFSIGGFDEGFVDWGGEDDEFFSRCGELNHLRFGYLPFVHLWHPSQPDRHGQDNLNETRVLPERLGIKIDLRIEELTRRDFGNPLRPDPLIRYKDRLEDPKWKTVETLRASRVED</sequence>
<evidence type="ECO:0000313" key="4">
    <source>
        <dbReference type="Proteomes" id="UP000011991"/>
    </source>
</evidence>
<dbReference type="Gene3D" id="3.90.550.10">
    <property type="entry name" value="Spore Coat Polysaccharide Biosynthesis Protein SpsA, Chain A"/>
    <property type="match status" value="1"/>
</dbReference>
<evidence type="ECO:0000259" key="2">
    <source>
        <dbReference type="Pfam" id="PF02709"/>
    </source>
</evidence>
<protein>
    <submittedName>
        <fullName evidence="3">Glycosyltransferase</fullName>
    </submittedName>
</protein>
<comment type="caution">
    <text evidence="3">The sequence shown here is derived from an EMBL/GenBank/DDBJ whole genome shotgun (WGS) entry which is preliminary data.</text>
</comment>
<accession>M5RVB9</accession>
<keyword evidence="1 3" id="KW-0808">Transferase</keyword>
<dbReference type="PATRIC" id="fig|1265738.3.peg.5211"/>
<dbReference type="GO" id="GO:0016740">
    <property type="term" value="F:transferase activity"/>
    <property type="evidence" value="ECO:0007669"/>
    <property type="project" value="UniProtKB-KW"/>
</dbReference>